<keyword evidence="1" id="KW-0732">Signal</keyword>
<feature type="signal peptide" evidence="1">
    <location>
        <begin position="1"/>
        <end position="26"/>
    </location>
</feature>
<evidence type="ECO:0000256" key="1">
    <source>
        <dbReference type="SAM" id="SignalP"/>
    </source>
</evidence>
<evidence type="ECO:0000313" key="3">
    <source>
        <dbReference type="Proteomes" id="UP000238916"/>
    </source>
</evidence>
<accession>A0A2U3L4P7</accession>
<dbReference type="Proteomes" id="UP000238916">
    <property type="component" value="Unassembled WGS sequence"/>
</dbReference>
<name>A0A2U3L4P7_9FIRM</name>
<gene>
    <name evidence="2" type="ORF">SBF1_370004</name>
</gene>
<dbReference type="EMBL" id="OMOF01000301">
    <property type="protein sequence ID" value="SPF46739.1"/>
    <property type="molecule type" value="Genomic_DNA"/>
</dbReference>
<organism evidence="2 3">
    <name type="scientific">Candidatus Desulfosporosinus infrequens</name>
    <dbReference type="NCBI Taxonomy" id="2043169"/>
    <lineage>
        <taxon>Bacteria</taxon>
        <taxon>Bacillati</taxon>
        <taxon>Bacillota</taxon>
        <taxon>Clostridia</taxon>
        <taxon>Eubacteriales</taxon>
        <taxon>Desulfitobacteriaceae</taxon>
        <taxon>Desulfosporosinus</taxon>
    </lineage>
</organism>
<sequence length="1034" mass="105348">MYSKKGFKALGYAIVPILFFAQTAAAAPLSIVYQNKTSQNVQADYINALANPPMKAALTNALLAAEVANLPIFVTDDNGSVIDYTAAIGKSENYSVALTDSAVNHATAPVATQQMNADGSVTPVVPSNSFTFTTTSDLFGNTLVKVTVTASNVTGVTVKGIAATQDGTSNVWRAGLTGSVTVVNSDITLMTGNTTPTKSSVSVKSTPANVNSVLGGTQTITLIAEDAYGSPIPNRTIYLQPGIQGLWITQVNGQTISGLVNMGTSSSTSMQMISTPIPLFNLGTGVNAPAYTNVSVTDLTAYNLQTTPVVALITGADGKVSVTLADGNVTYLANTASATATNSYAVDAGTTISNKTLTISSDIAGTLNSGSVQVNWGGGTTSNNPLQSIGVSHTALQSNYPSISNVPQVASFSNVIGSDEQMYAAAYNQNGTIIAPAAGNQFDSYALVYDLLAPSGVYFERLGSVAIPVNPTHGGVGEVKAQFTQNGGFVILELIYTDGNIMYSNGTLTTAVAAPTGFDPTAYSNAYDGSGQINFYLNSNATTAVISSGIAGSVNINISAYSNSATTIDSSHAQGSAAGTINATFAAGNTIESLGVAANASGFSSYVPLLDGNAAPGATLTIAGLATSAANGYDSTKNASFVVAPFNSYPAISIIPSQGLTMNISSTPNGVISNVDGYTFASNPPNVTFNVNTLGEVSVNNVKLWAAQPGYKVVGYMPGATSSSVMLIEENISTLTSFIGVNVPNLGSAGSQVTSWTLPLTSLPSSFEGFLGFNVDTTGQLQPLVASYYATNGTFAPYAAVTGTATLAAGVYNPVEVAQVYASDKYPENPVITVSNSLNSKTAAVIANFTAATSGLVAVKASPSSVNSVLGGSQNVTLTALDAYGNPIANQIIYVGTGIPGLWITQVNGTAITSSVNMGTSSLTSMMTVPTPIPLYQVANAPAYDSASVTGVTAYHLQTAPVVALTTGVDGTVSITLVDGNVTYVANTATATVTNSYVVAPGTAISNKTITLYSDNPETTTLGSVLVNWGGGTH</sequence>
<dbReference type="AlphaFoldDB" id="A0A2U3L4P7"/>
<proteinExistence type="predicted"/>
<evidence type="ECO:0000313" key="2">
    <source>
        <dbReference type="EMBL" id="SPF46739.1"/>
    </source>
</evidence>
<protein>
    <submittedName>
        <fullName evidence="2">Uncharacterized protein</fullName>
    </submittedName>
</protein>
<feature type="chain" id="PRO_5015788231" evidence="1">
    <location>
        <begin position="27"/>
        <end position="1034"/>
    </location>
</feature>
<reference evidence="3" key="1">
    <citation type="submission" date="2018-02" db="EMBL/GenBank/DDBJ databases">
        <authorList>
            <person name="Hausmann B."/>
        </authorList>
    </citation>
    <scope>NUCLEOTIDE SEQUENCE [LARGE SCALE GENOMIC DNA]</scope>
    <source>
        <strain evidence="3">Peat soil MAG SbF1</strain>
    </source>
</reference>